<dbReference type="OrthoDB" id="9808239at2"/>
<evidence type="ECO:0000313" key="3">
    <source>
        <dbReference type="EMBL" id="MTT75986.1"/>
    </source>
</evidence>
<dbReference type="InterPro" id="IPR010982">
    <property type="entry name" value="Lambda_DNA-bd_dom_sf"/>
</dbReference>
<organism evidence="3 6">
    <name type="scientific">Phascolarctobacterium faecium</name>
    <dbReference type="NCBI Taxonomy" id="33025"/>
    <lineage>
        <taxon>Bacteria</taxon>
        <taxon>Bacillati</taxon>
        <taxon>Bacillota</taxon>
        <taxon>Negativicutes</taxon>
        <taxon>Acidaminococcales</taxon>
        <taxon>Acidaminococcaceae</taxon>
        <taxon>Phascolarctobacterium</taxon>
    </lineage>
</organism>
<reference evidence="5 6" key="1">
    <citation type="journal article" date="2019" name="Nat. Med.">
        <title>A library of human gut bacterial isolates paired with longitudinal multiomics data enables mechanistic microbiome research.</title>
        <authorList>
            <person name="Poyet M."/>
            <person name="Groussin M."/>
            <person name="Gibbons S.M."/>
            <person name="Avila-Pacheco J."/>
            <person name="Jiang X."/>
            <person name="Kearney S.M."/>
            <person name="Perrotta A.R."/>
            <person name="Berdy B."/>
            <person name="Zhao S."/>
            <person name="Lieberman T.D."/>
            <person name="Swanson P.K."/>
            <person name="Smith M."/>
            <person name="Roesemann S."/>
            <person name="Alexander J.E."/>
            <person name="Rich S.A."/>
            <person name="Livny J."/>
            <person name="Vlamakis H."/>
            <person name="Clish C."/>
            <person name="Bullock K."/>
            <person name="Deik A."/>
            <person name="Scott J."/>
            <person name="Pierce K.A."/>
            <person name="Xavier R.J."/>
            <person name="Alm E.J."/>
        </authorList>
    </citation>
    <scope>NUCLEOTIDE SEQUENCE [LARGE SCALE GENOMIC DNA]</scope>
    <source>
        <strain evidence="3 6">BIOML-A13</strain>
        <strain evidence="4 5">BIOML-A3</strain>
    </source>
</reference>
<dbReference type="GO" id="GO:0003677">
    <property type="term" value="F:DNA binding"/>
    <property type="evidence" value="ECO:0007669"/>
    <property type="project" value="UniProtKB-KW"/>
</dbReference>
<proteinExistence type="predicted"/>
<dbReference type="Proteomes" id="UP000484547">
    <property type="component" value="Unassembled WGS sequence"/>
</dbReference>
<keyword evidence="5" id="KW-1185">Reference proteome</keyword>
<evidence type="ECO:0000256" key="1">
    <source>
        <dbReference type="ARBA" id="ARBA00023125"/>
    </source>
</evidence>
<dbReference type="EMBL" id="WNBW01000004">
    <property type="protein sequence ID" value="MTU04049.1"/>
    <property type="molecule type" value="Genomic_DNA"/>
</dbReference>
<dbReference type="Proteomes" id="UP000443070">
    <property type="component" value="Unassembled WGS sequence"/>
</dbReference>
<dbReference type="CDD" id="cd00093">
    <property type="entry name" value="HTH_XRE"/>
    <property type="match status" value="1"/>
</dbReference>
<dbReference type="PROSITE" id="PS50943">
    <property type="entry name" value="HTH_CROC1"/>
    <property type="match status" value="1"/>
</dbReference>
<evidence type="ECO:0000259" key="2">
    <source>
        <dbReference type="PROSITE" id="PS50943"/>
    </source>
</evidence>
<accession>A0A3G9H3S3</accession>
<protein>
    <submittedName>
        <fullName evidence="3">Helix-turn-helix domain-containing protein</fullName>
    </submittedName>
</protein>
<feature type="domain" description="HTH cro/C1-type" evidence="2">
    <location>
        <begin position="13"/>
        <end position="67"/>
    </location>
</feature>
<name>A0A3G9H3S3_9FIRM</name>
<gene>
    <name evidence="3" type="ORF">GMD11_06905</name>
    <name evidence="4" type="ORF">GMD18_06555</name>
</gene>
<dbReference type="GeneID" id="49406270"/>
<dbReference type="PANTHER" id="PTHR46558:SF4">
    <property type="entry name" value="DNA-BIDING PHAGE PROTEIN"/>
    <property type="match status" value="1"/>
</dbReference>
<dbReference type="Gene3D" id="1.10.260.40">
    <property type="entry name" value="lambda repressor-like DNA-binding domains"/>
    <property type="match status" value="1"/>
</dbReference>
<comment type="caution">
    <text evidence="3">The sequence shown here is derived from an EMBL/GenBank/DDBJ whole genome shotgun (WGS) entry which is preliminary data.</text>
</comment>
<dbReference type="AlphaFoldDB" id="A0A3G9H3S3"/>
<evidence type="ECO:0000313" key="5">
    <source>
        <dbReference type="Proteomes" id="UP000443070"/>
    </source>
</evidence>
<keyword evidence="1" id="KW-0238">DNA-binding</keyword>
<dbReference type="Pfam" id="PF01381">
    <property type="entry name" value="HTH_3"/>
    <property type="match status" value="1"/>
</dbReference>
<evidence type="ECO:0000313" key="6">
    <source>
        <dbReference type="Proteomes" id="UP000484547"/>
    </source>
</evidence>
<dbReference type="InterPro" id="IPR001387">
    <property type="entry name" value="Cro/C1-type_HTH"/>
</dbReference>
<dbReference type="SMART" id="SM00530">
    <property type="entry name" value="HTH_XRE"/>
    <property type="match status" value="1"/>
</dbReference>
<dbReference type="SUPFAM" id="SSF47413">
    <property type="entry name" value="lambda repressor-like DNA-binding domains"/>
    <property type="match status" value="1"/>
</dbReference>
<sequence length="96" mass="11035">MQSIDLKKIGNEIKVRRVKQGIQQTALAEMLDITQTHLSNIENGRVPGSLKLLLKLRSIFGCRLEDLVDPECDEAPVKANDKRMRRIKVIRYYENA</sequence>
<dbReference type="EMBL" id="WNBM01000004">
    <property type="protein sequence ID" value="MTT75986.1"/>
    <property type="molecule type" value="Genomic_DNA"/>
</dbReference>
<evidence type="ECO:0000313" key="4">
    <source>
        <dbReference type="EMBL" id="MTU04049.1"/>
    </source>
</evidence>
<dbReference type="PANTHER" id="PTHR46558">
    <property type="entry name" value="TRACRIPTIONAL REGULATORY PROTEIN-RELATED-RELATED"/>
    <property type="match status" value="1"/>
</dbReference>
<dbReference type="RefSeq" id="WP_113077537.1">
    <property type="nucleotide sequence ID" value="NZ_AP019004.1"/>
</dbReference>